<accession>A0ABN2K009</accession>
<proteinExistence type="predicted"/>
<comment type="caution">
    <text evidence="4">The sequence shown here is derived from an EMBL/GenBank/DDBJ whole genome shotgun (WGS) entry which is preliminary data.</text>
</comment>
<keyword evidence="1 2" id="KW-0238">DNA-binding</keyword>
<gene>
    <name evidence="4" type="ORF">GCM10009710_26570</name>
</gene>
<dbReference type="PRINTS" id="PR00455">
    <property type="entry name" value="HTHTETR"/>
</dbReference>
<dbReference type="PANTHER" id="PTHR30055">
    <property type="entry name" value="HTH-TYPE TRANSCRIPTIONAL REGULATOR RUTR"/>
    <property type="match status" value="1"/>
</dbReference>
<evidence type="ECO:0000256" key="1">
    <source>
        <dbReference type="ARBA" id="ARBA00023125"/>
    </source>
</evidence>
<dbReference type="InterPro" id="IPR036271">
    <property type="entry name" value="Tet_transcr_reg_TetR-rel_C_sf"/>
</dbReference>
<reference evidence="4 5" key="1">
    <citation type="journal article" date="2019" name="Int. J. Syst. Evol. Microbiol.">
        <title>The Global Catalogue of Microorganisms (GCM) 10K type strain sequencing project: providing services to taxonomists for standard genome sequencing and annotation.</title>
        <authorList>
            <consortium name="The Broad Institute Genomics Platform"/>
            <consortium name="The Broad Institute Genome Sequencing Center for Infectious Disease"/>
            <person name="Wu L."/>
            <person name="Ma J."/>
        </authorList>
    </citation>
    <scope>NUCLEOTIDE SEQUENCE [LARGE SCALE GENOMIC DNA]</scope>
    <source>
        <strain evidence="4 5">JCM 13518</strain>
    </source>
</reference>
<dbReference type="InterPro" id="IPR050109">
    <property type="entry name" value="HTH-type_TetR-like_transc_reg"/>
</dbReference>
<dbReference type="PROSITE" id="PS01081">
    <property type="entry name" value="HTH_TETR_1"/>
    <property type="match status" value="1"/>
</dbReference>
<organism evidence="4 5">
    <name type="scientific">Aeromicrobium alkaliterrae</name>
    <dbReference type="NCBI Taxonomy" id="302168"/>
    <lineage>
        <taxon>Bacteria</taxon>
        <taxon>Bacillati</taxon>
        <taxon>Actinomycetota</taxon>
        <taxon>Actinomycetes</taxon>
        <taxon>Propionibacteriales</taxon>
        <taxon>Nocardioidaceae</taxon>
        <taxon>Aeromicrobium</taxon>
    </lineage>
</organism>
<dbReference type="RefSeq" id="WP_344202450.1">
    <property type="nucleotide sequence ID" value="NZ_BAAAME010000004.1"/>
</dbReference>
<dbReference type="InterPro" id="IPR001647">
    <property type="entry name" value="HTH_TetR"/>
</dbReference>
<name>A0ABN2K009_9ACTN</name>
<dbReference type="InterPro" id="IPR023772">
    <property type="entry name" value="DNA-bd_HTH_TetR-type_CS"/>
</dbReference>
<dbReference type="PROSITE" id="PS50977">
    <property type="entry name" value="HTH_TETR_2"/>
    <property type="match status" value="1"/>
</dbReference>
<evidence type="ECO:0000256" key="2">
    <source>
        <dbReference type="PROSITE-ProRule" id="PRU00335"/>
    </source>
</evidence>
<dbReference type="SUPFAM" id="SSF46689">
    <property type="entry name" value="Homeodomain-like"/>
    <property type="match status" value="1"/>
</dbReference>
<dbReference type="InterPro" id="IPR009057">
    <property type="entry name" value="Homeodomain-like_sf"/>
</dbReference>
<feature type="DNA-binding region" description="H-T-H motif" evidence="2">
    <location>
        <begin position="29"/>
        <end position="48"/>
    </location>
</feature>
<dbReference type="SUPFAM" id="SSF48498">
    <property type="entry name" value="Tetracyclin repressor-like, C-terminal domain"/>
    <property type="match status" value="1"/>
</dbReference>
<dbReference type="Proteomes" id="UP001501057">
    <property type="component" value="Unassembled WGS sequence"/>
</dbReference>
<dbReference type="Pfam" id="PF00440">
    <property type="entry name" value="TetR_N"/>
    <property type="match status" value="1"/>
</dbReference>
<evidence type="ECO:0000313" key="5">
    <source>
        <dbReference type="Proteomes" id="UP001501057"/>
    </source>
</evidence>
<dbReference type="Gene3D" id="1.10.357.10">
    <property type="entry name" value="Tetracycline Repressor, domain 2"/>
    <property type="match status" value="1"/>
</dbReference>
<dbReference type="Pfam" id="PF17932">
    <property type="entry name" value="TetR_C_24"/>
    <property type="match status" value="1"/>
</dbReference>
<feature type="domain" description="HTH tetR-type" evidence="3">
    <location>
        <begin position="6"/>
        <end position="66"/>
    </location>
</feature>
<dbReference type="EMBL" id="BAAAME010000004">
    <property type="protein sequence ID" value="GAA1745237.1"/>
    <property type="molecule type" value="Genomic_DNA"/>
</dbReference>
<sequence length="198" mass="21975">MAGKARNGRAAILDSATRLFTKVGYHGTSIRDIASDASLTVPSIYYHFASKQEILQQIMVGILEEVHAETIEALEKADDTATARLEALVRLWILFHIRRQSPATVGASEIRSLDEEGLTKIVDLRDRQERLFRTVVADGIESGEFETPHPLEAARAIINMGRSIVSWYRPNGRTGADELADQYAELALAMVRARPSQD</sequence>
<protein>
    <submittedName>
        <fullName evidence="4">TetR/AcrR family transcriptional regulator</fullName>
    </submittedName>
</protein>
<evidence type="ECO:0000259" key="3">
    <source>
        <dbReference type="PROSITE" id="PS50977"/>
    </source>
</evidence>
<dbReference type="InterPro" id="IPR041490">
    <property type="entry name" value="KstR2_TetR_C"/>
</dbReference>
<dbReference type="PANTHER" id="PTHR30055:SF200">
    <property type="entry name" value="HTH-TYPE TRANSCRIPTIONAL REPRESSOR BDCR"/>
    <property type="match status" value="1"/>
</dbReference>
<evidence type="ECO:0000313" key="4">
    <source>
        <dbReference type="EMBL" id="GAA1745237.1"/>
    </source>
</evidence>
<keyword evidence="5" id="KW-1185">Reference proteome</keyword>